<dbReference type="InterPro" id="IPR044751">
    <property type="entry name" value="Ion_transp-like_CBS"/>
</dbReference>
<evidence type="ECO:0000256" key="10">
    <source>
        <dbReference type="PROSITE-ProRule" id="PRU01193"/>
    </source>
</evidence>
<dbReference type="SUPFAM" id="SSF54631">
    <property type="entry name" value="CBS-domain pair"/>
    <property type="match status" value="1"/>
</dbReference>
<evidence type="ECO:0000256" key="5">
    <source>
        <dbReference type="ARBA" id="ARBA00022737"/>
    </source>
</evidence>
<dbReference type="Pfam" id="PF01595">
    <property type="entry name" value="CNNM"/>
    <property type="match status" value="1"/>
</dbReference>
<evidence type="ECO:0000256" key="3">
    <source>
        <dbReference type="ARBA" id="ARBA00022475"/>
    </source>
</evidence>
<dbReference type="Pfam" id="PF00571">
    <property type="entry name" value="CBS"/>
    <property type="match status" value="2"/>
</dbReference>
<evidence type="ECO:0000313" key="16">
    <source>
        <dbReference type="Proteomes" id="UP000635606"/>
    </source>
</evidence>
<dbReference type="SUPFAM" id="SSF56176">
    <property type="entry name" value="FAD-binding/transporter-associated domain-like"/>
    <property type="match status" value="1"/>
</dbReference>
<dbReference type="Proteomes" id="UP000635606">
    <property type="component" value="Unassembled WGS sequence"/>
</dbReference>
<dbReference type="InterPro" id="IPR002550">
    <property type="entry name" value="CNNM"/>
</dbReference>
<feature type="domain" description="CNNM transmembrane" evidence="14">
    <location>
        <begin position="1"/>
        <end position="202"/>
    </location>
</feature>
<dbReference type="InterPro" id="IPR000644">
    <property type="entry name" value="CBS_dom"/>
</dbReference>
<evidence type="ECO:0000256" key="4">
    <source>
        <dbReference type="ARBA" id="ARBA00022692"/>
    </source>
</evidence>
<keyword evidence="16" id="KW-1185">Reference proteome</keyword>
<dbReference type="InterPro" id="IPR051676">
    <property type="entry name" value="UPF0053_domain"/>
</dbReference>
<feature type="transmembrane region" description="Helical" evidence="12">
    <location>
        <begin position="56"/>
        <end position="78"/>
    </location>
</feature>
<dbReference type="AlphaFoldDB" id="A0A8J3ZJZ9"/>
<feature type="region of interest" description="Disordered" evidence="11">
    <location>
        <begin position="401"/>
        <end position="476"/>
    </location>
</feature>
<keyword evidence="6 10" id="KW-1133">Transmembrane helix</keyword>
<gene>
    <name evidence="15" type="ORF">Voc01_004090</name>
</gene>
<dbReference type="InterPro" id="IPR046342">
    <property type="entry name" value="CBS_dom_sf"/>
</dbReference>
<evidence type="ECO:0000256" key="7">
    <source>
        <dbReference type="ARBA" id="ARBA00023122"/>
    </source>
</evidence>
<dbReference type="GO" id="GO:0005886">
    <property type="term" value="C:plasma membrane"/>
    <property type="evidence" value="ECO:0007669"/>
    <property type="project" value="UniProtKB-SubCell"/>
</dbReference>
<keyword evidence="4 10" id="KW-0812">Transmembrane</keyword>
<dbReference type="InterPro" id="IPR036318">
    <property type="entry name" value="FAD-bd_PCMH-like_sf"/>
</dbReference>
<keyword evidence="8 10" id="KW-0472">Membrane</keyword>
<evidence type="ECO:0000256" key="6">
    <source>
        <dbReference type="ARBA" id="ARBA00022989"/>
    </source>
</evidence>
<dbReference type="InterPro" id="IPR016169">
    <property type="entry name" value="FAD-bd_PCMH_sub2"/>
</dbReference>
<evidence type="ECO:0000256" key="11">
    <source>
        <dbReference type="SAM" id="MobiDB-lite"/>
    </source>
</evidence>
<comment type="subcellular location">
    <subcellularLocation>
        <location evidence="1">Cell membrane</location>
        <topology evidence="1">Multi-pass membrane protein</topology>
    </subcellularLocation>
</comment>
<dbReference type="Gene3D" id="3.10.580.10">
    <property type="entry name" value="CBS-domain"/>
    <property type="match status" value="1"/>
</dbReference>
<evidence type="ECO:0000256" key="9">
    <source>
        <dbReference type="PROSITE-ProRule" id="PRU00703"/>
    </source>
</evidence>
<feature type="transmembrane region" description="Helical" evidence="12">
    <location>
        <begin position="98"/>
        <end position="119"/>
    </location>
</feature>
<dbReference type="PROSITE" id="PS51371">
    <property type="entry name" value="CBS"/>
    <property type="match status" value="2"/>
</dbReference>
<dbReference type="RefSeq" id="WP_203925498.1">
    <property type="nucleotide sequence ID" value="NZ_BOPH01000005.1"/>
</dbReference>
<feature type="domain" description="CBS" evidence="13">
    <location>
        <begin position="285"/>
        <end position="342"/>
    </location>
</feature>
<name>A0A8J3ZJZ9_9ACTN</name>
<keyword evidence="7 9" id="KW-0129">CBS domain</keyword>
<comment type="caution">
    <text evidence="15">The sequence shown here is derived from an EMBL/GenBank/DDBJ whole genome shotgun (WGS) entry which is preliminary data.</text>
</comment>
<protein>
    <submittedName>
        <fullName evidence="15">Membrane protein</fullName>
    </submittedName>
</protein>
<dbReference type="PANTHER" id="PTHR43099">
    <property type="entry name" value="UPF0053 PROTEIN YRKA"/>
    <property type="match status" value="1"/>
</dbReference>
<dbReference type="Gene3D" id="3.30.465.10">
    <property type="match status" value="1"/>
</dbReference>
<evidence type="ECO:0000313" key="15">
    <source>
        <dbReference type="EMBL" id="GIJ65492.1"/>
    </source>
</evidence>
<comment type="similarity">
    <text evidence="2">Belongs to the UPF0053 family.</text>
</comment>
<evidence type="ECO:0000259" key="13">
    <source>
        <dbReference type="PROSITE" id="PS51371"/>
    </source>
</evidence>
<dbReference type="SMART" id="SM00116">
    <property type="entry name" value="CBS"/>
    <property type="match status" value="2"/>
</dbReference>
<evidence type="ECO:0000256" key="1">
    <source>
        <dbReference type="ARBA" id="ARBA00004651"/>
    </source>
</evidence>
<keyword evidence="5" id="KW-0677">Repeat</keyword>
<dbReference type="PANTHER" id="PTHR43099:SF6">
    <property type="entry name" value="UPF0053 PROTEIN RV1842C"/>
    <property type="match status" value="1"/>
</dbReference>
<dbReference type="CDD" id="cd04590">
    <property type="entry name" value="CBS_pair_CorC_HlyC_assoc"/>
    <property type="match status" value="1"/>
</dbReference>
<dbReference type="GO" id="GO:0050660">
    <property type="term" value="F:flavin adenine dinucleotide binding"/>
    <property type="evidence" value="ECO:0007669"/>
    <property type="project" value="InterPro"/>
</dbReference>
<reference evidence="15" key="1">
    <citation type="submission" date="2021-01" db="EMBL/GenBank/DDBJ databases">
        <title>Whole genome shotgun sequence of Virgisporangium ochraceum NBRC 16418.</title>
        <authorList>
            <person name="Komaki H."/>
            <person name="Tamura T."/>
        </authorList>
    </citation>
    <scope>NUCLEOTIDE SEQUENCE</scope>
    <source>
        <strain evidence="15">NBRC 16418</strain>
    </source>
</reference>
<dbReference type="InterPro" id="IPR005170">
    <property type="entry name" value="Transptr-assoc_dom"/>
</dbReference>
<feature type="compositionally biased region" description="Basic and acidic residues" evidence="11">
    <location>
        <begin position="463"/>
        <end position="476"/>
    </location>
</feature>
<feature type="compositionally biased region" description="Basic and acidic residues" evidence="11">
    <location>
        <begin position="429"/>
        <end position="441"/>
    </location>
</feature>
<proteinExistence type="inferred from homology"/>
<evidence type="ECO:0000256" key="12">
    <source>
        <dbReference type="SAM" id="Phobius"/>
    </source>
</evidence>
<accession>A0A8J3ZJZ9</accession>
<dbReference type="SMART" id="SM01091">
    <property type="entry name" value="CorC_HlyC"/>
    <property type="match status" value="1"/>
</dbReference>
<dbReference type="PROSITE" id="PS51846">
    <property type="entry name" value="CNNM"/>
    <property type="match status" value="1"/>
</dbReference>
<evidence type="ECO:0000256" key="8">
    <source>
        <dbReference type="ARBA" id="ARBA00023136"/>
    </source>
</evidence>
<evidence type="ECO:0000259" key="14">
    <source>
        <dbReference type="PROSITE" id="PS51846"/>
    </source>
</evidence>
<feature type="compositionally biased region" description="Polar residues" evidence="11">
    <location>
        <begin position="449"/>
        <end position="462"/>
    </location>
</feature>
<evidence type="ECO:0000256" key="2">
    <source>
        <dbReference type="ARBA" id="ARBA00006337"/>
    </source>
</evidence>
<feature type="compositionally biased region" description="Acidic residues" evidence="11">
    <location>
        <begin position="401"/>
        <end position="417"/>
    </location>
</feature>
<dbReference type="Pfam" id="PF03471">
    <property type="entry name" value="CorC_HlyC"/>
    <property type="match status" value="1"/>
</dbReference>
<sequence length="476" mass="51089">MLILVGLVLIIVLTAATGYFVAQEFAYVAVDRGKLRAAAEKGDKASERALTVTGRLSFMLSGAQLGITVTALIVGYAAEPYLGRGLADLVGLTGLNEATSVSLSVVIALLFATTVQMVLGELAPKNLAIARPEGLARALSRSTLIYLAMAGPLIRLFDATSNRLLRRVGIEPVEELPQGATPEDLDRIIATSHAEGLLDPDTSRLLDHGLDFRTRTAGEVMVPRVDVITVRSTEPAVKVVELLDTGHTRFPVTGEAVDDVLGIVGVADVVELEPARRRSVAVAELAAPAVLVPETLPLPAVLEALRAEHRQLACVIDEFGGFAGVISLEDIAEELVGEIRDEDDPAEPTAERIADGEWLLPARWRLDEVEDATGVTLPDSHLYETLSGLVLQRLGRTAEPGDELSVDLPDELDDDGDQVPGGSVTLRVESVRRHVPDKVRLTEPGLTKQGPTEQGLAKQNPTEQKRQEAREAEDRR</sequence>
<feature type="domain" description="CBS" evidence="13">
    <location>
        <begin position="221"/>
        <end position="280"/>
    </location>
</feature>
<dbReference type="EMBL" id="BOPH01000005">
    <property type="protein sequence ID" value="GIJ65492.1"/>
    <property type="molecule type" value="Genomic_DNA"/>
</dbReference>
<organism evidence="15 16">
    <name type="scientific">Virgisporangium ochraceum</name>
    <dbReference type="NCBI Taxonomy" id="65505"/>
    <lineage>
        <taxon>Bacteria</taxon>
        <taxon>Bacillati</taxon>
        <taxon>Actinomycetota</taxon>
        <taxon>Actinomycetes</taxon>
        <taxon>Micromonosporales</taxon>
        <taxon>Micromonosporaceae</taxon>
        <taxon>Virgisporangium</taxon>
    </lineage>
</organism>
<keyword evidence="3" id="KW-1003">Cell membrane</keyword>